<evidence type="ECO:0000313" key="4">
    <source>
        <dbReference type="Proteomes" id="UP000237056"/>
    </source>
</evidence>
<keyword evidence="1" id="KW-0732">Signal</keyword>
<feature type="domain" description="Secretion system C-terminal sorting" evidence="2">
    <location>
        <begin position="449"/>
        <end position="520"/>
    </location>
</feature>
<name>A0A2S4N9D8_9FLAO</name>
<evidence type="ECO:0000259" key="2">
    <source>
        <dbReference type="Pfam" id="PF18962"/>
    </source>
</evidence>
<dbReference type="GO" id="GO:0005509">
    <property type="term" value="F:calcium ion binding"/>
    <property type="evidence" value="ECO:0007669"/>
    <property type="project" value="InterPro"/>
</dbReference>
<accession>A0A2S4N9D8</accession>
<sequence length="522" mass="57255">MKKLYLQILLFFIGLATTVAQVPNYNVVSIPYQNVVLSPTMASTTISFNLDDTYSGPIALPFNINFYGVTNNFMNVSSNGYITFNSNAAGSNSPWSFNTTIPNAGFPVKNAFLGCYHDINNAIVNTTDPQSVVYSIQGYAPFRKVIVLYSNNPQFSCNNSAISTFAMIMYEDGEKFDVQIKRKDLCATWNGGRAVVGLIDPTGASAIAAPGRNTSAWTANYEAWRFYNTFGANHYKFWKCETDGDGLEPFNLAVVKTDLNEPSMTFYSGIINGQVDVNTALPELYQNTTAFNQKIYGLKSTGEIVTIDLKVFSCDNDYDLDNVTTSLEDLNNDTNLANDDTDADGTPNFIDNDDDGDLILTSIEYVFNSNKNTNATSTTNSVLDTDNDGIPNYLDNDDDGDGVLTMNEDYNGNRNPADDDTNGNSIPDYLETSVALGTAQNILDSYFTVYPNPANDVLFIKNNNFNNADIKVKIVSVTGAVVKEMSTQNEITPISVSALQSGMYIVEAISSEGTSYHKFIKK</sequence>
<keyword evidence="4" id="KW-1185">Reference proteome</keyword>
<evidence type="ECO:0000313" key="3">
    <source>
        <dbReference type="EMBL" id="POS02285.1"/>
    </source>
</evidence>
<comment type="caution">
    <text evidence="3">The sequence shown here is derived from an EMBL/GenBank/DDBJ whole genome shotgun (WGS) entry which is preliminary data.</text>
</comment>
<reference evidence="3 4" key="1">
    <citation type="submission" date="2018-01" db="EMBL/GenBank/DDBJ databases">
        <title>Genomic Encyclopedia of Type Strains, Phase I: the one thousand microbial genomes (KMG-I) project.</title>
        <authorList>
            <person name="Goeker M."/>
        </authorList>
    </citation>
    <scope>NUCLEOTIDE SEQUENCE [LARGE SCALE GENOMIC DNA]</scope>
    <source>
        <strain evidence="3 4">DSM 17960</strain>
    </source>
</reference>
<protein>
    <submittedName>
        <fullName evidence="3">Putative secreted protein (Por secretion system target)</fullName>
    </submittedName>
</protein>
<dbReference type="Proteomes" id="UP000237056">
    <property type="component" value="Unassembled WGS sequence"/>
</dbReference>
<dbReference type="NCBIfam" id="TIGR04183">
    <property type="entry name" value="Por_Secre_tail"/>
    <property type="match status" value="1"/>
</dbReference>
<dbReference type="InterPro" id="IPR028974">
    <property type="entry name" value="TSP_type-3_rpt"/>
</dbReference>
<dbReference type="OrthoDB" id="9765926at2"/>
<dbReference type="InterPro" id="IPR026444">
    <property type="entry name" value="Secre_tail"/>
</dbReference>
<organism evidence="3 4">
    <name type="scientific">Flavobacterium croceum DSM 17960</name>
    <dbReference type="NCBI Taxonomy" id="1121886"/>
    <lineage>
        <taxon>Bacteria</taxon>
        <taxon>Pseudomonadati</taxon>
        <taxon>Bacteroidota</taxon>
        <taxon>Flavobacteriia</taxon>
        <taxon>Flavobacteriales</taxon>
        <taxon>Flavobacteriaceae</taxon>
        <taxon>Flavobacterium</taxon>
    </lineage>
</organism>
<dbReference type="EMBL" id="PQNY01000004">
    <property type="protein sequence ID" value="POS02285.1"/>
    <property type="molecule type" value="Genomic_DNA"/>
</dbReference>
<dbReference type="Pfam" id="PF18962">
    <property type="entry name" value="Por_Secre_tail"/>
    <property type="match status" value="1"/>
</dbReference>
<dbReference type="SUPFAM" id="SSF103647">
    <property type="entry name" value="TSP type-3 repeat"/>
    <property type="match status" value="1"/>
</dbReference>
<proteinExistence type="predicted"/>
<gene>
    <name evidence="3" type="ORF">Q361_1044</name>
</gene>
<evidence type="ECO:0000256" key="1">
    <source>
        <dbReference type="ARBA" id="ARBA00022729"/>
    </source>
</evidence>
<dbReference type="Gene3D" id="4.10.1080.10">
    <property type="entry name" value="TSP type-3 repeat"/>
    <property type="match status" value="1"/>
</dbReference>
<dbReference type="AlphaFoldDB" id="A0A2S4N9D8"/>
<dbReference type="RefSeq" id="WP_103725354.1">
    <property type="nucleotide sequence ID" value="NZ_PQNY01000004.1"/>
</dbReference>